<keyword evidence="3 9" id="KW-0548">Nucleotidyltransferase</keyword>
<feature type="domain" description="Cytidyltransferase-like" evidence="10">
    <location>
        <begin position="5"/>
        <end position="133"/>
    </location>
</feature>
<keyword evidence="12" id="KW-1185">Reference proteome</keyword>
<dbReference type="Gene3D" id="3.40.50.620">
    <property type="entry name" value="HUPs"/>
    <property type="match status" value="1"/>
</dbReference>
<feature type="binding site" evidence="9">
    <location>
        <begin position="9"/>
        <end position="10"/>
    </location>
    <ligand>
        <name>ATP</name>
        <dbReference type="ChEBI" id="CHEBI:30616"/>
    </ligand>
</feature>
<dbReference type="Proteomes" id="UP000636949">
    <property type="component" value="Unassembled WGS sequence"/>
</dbReference>
<reference evidence="11" key="1">
    <citation type="journal article" date="2014" name="Int. J. Syst. Evol. Microbiol.">
        <title>Complete genome sequence of Corynebacterium casei LMG S-19264T (=DSM 44701T), isolated from a smear-ripened cheese.</title>
        <authorList>
            <consortium name="US DOE Joint Genome Institute (JGI-PGF)"/>
            <person name="Walter F."/>
            <person name="Albersmeier A."/>
            <person name="Kalinowski J."/>
            <person name="Ruckert C."/>
        </authorList>
    </citation>
    <scope>NUCLEOTIDE SEQUENCE</scope>
    <source>
        <strain evidence="11">CGMCC 1.15758</strain>
    </source>
</reference>
<sequence>MIKVVYPGTFDPISLGHIDLIKRAKSLFDEVIVAISTGNGKSTLFTEKERFNITSEVLSDMPNVRVVRLQGLIADFIDEVGANAVIRGLRAVSDFDYEFQMANINRHLNKKFETIFLTPDEKYTCLSSTMIRQVSKIDPHRVADYVHPVVLDALLEKRSRHN</sequence>
<keyword evidence="4 9" id="KW-0547">Nucleotide-binding</keyword>
<evidence type="ECO:0000313" key="12">
    <source>
        <dbReference type="Proteomes" id="UP000636949"/>
    </source>
</evidence>
<dbReference type="HAMAP" id="MF_00151">
    <property type="entry name" value="PPAT_bact"/>
    <property type="match status" value="1"/>
</dbReference>
<feature type="binding site" evidence="9">
    <location>
        <position position="87"/>
    </location>
    <ligand>
        <name>substrate</name>
    </ligand>
</feature>
<protein>
    <recommendedName>
        <fullName evidence="9">Phosphopantetheine adenylyltransferase</fullName>
        <ecNumber evidence="9">2.7.7.3</ecNumber>
    </recommendedName>
    <alternativeName>
        <fullName evidence="9">Dephospho-CoA pyrophosphorylase</fullName>
    </alternativeName>
    <alternativeName>
        <fullName evidence="9">Pantetheine-phosphate adenylyltransferase</fullName>
        <shortName evidence="9">PPAT</shortName>
    </alternativeName>
</protein>
<dbReference type="GO" id="GO:0005737">
    <property type="term" value="C:cytoplasm"/>
    <property type="evidence" value="ECO:0007669"/>
    <property type="project" value="UniProtKB-SubCell"/>
</dbReference>
<keyword evidence="6 9" id="KW-0460">Magnesium</keyword>
<evidence type="ECO:0000256" key="1">
    <source>
        <dbReference type="ARBA" id="ARBA00022490"/>
    </source>
</evidence>
<dbReference type="SUPFAM" id="SSF52374">
    <property type="entry name" value="Nucleotidylyl transferase"/>
    <property type="match status" value="1"/>
</dbReference>
<keyword evidence="1 9" id="KW-0963">Cytoplasm</keyword>
<evidence type="ECO:0000256" key="6">
    <source>
        <dbReference type="ARBA" id="ARBA00022842"/>
    </source>
</evidence>
<dbReference type="RefSeq" id="WP_117002338.1">
    <property type="nucleotide sequence ID" value="NZ_BMJS01000011.1"/>
</dbReference>
<feature type="binding site" evidence="9">
    <location>
        <position position="41"/>
    </location>
    <ligand>
        <name>substrate</name>
    </ligand>
</feature>
<feature type="binding site" evidence="9">
    <location>
        <begin position="123"/>
        <end position="129"/>
    </location>
    <ligand>
        <name>ATP</name>
        <dbReference type="ChEBI" id="CHEBI:30616"/>
    </ligand>
</feature>
<evidence type="ECO:0000313" key="11">
    <source>
        <dbReference type="EMBL" id="GGF97110.1"/>
    </source>
</evidence>
<accession>A0A8J2Z444</accession>
<comment type="subunit">
    <text evidence="9">Homohexamer.</text>
</comment>
<feature type="binding site" evidence="9">
    <location>
        <position position="17"/>
    </location>
    <ligand>
        <name>ATP</name>
        <dbReference type="ChEBI" id="CHEBI:30616"/>
    </ligand>
</feature>
<comment type="cofactor">
    <cofactor evidence="9">
        <name>Mg(2+)</name>
        <dbReference type="ChEBI" id="CHEBI:18420"/>
    </cofactor>
</comment>
<dbReference type="EMBL" id="BMJS01000011">
    <property type="protein sequence ID" value="GGF97110.1"/>
    <property type="molecule type" value="Genomic_DNA"/>
</dbReference>
<dbReference type="OrthoDB" id="9806661at2"/>
<evidence type="ECO:0000256" key="4">
    <source>
        <dbReference type="ARBA" id="ARBA00022741"/>
    </source>
</evidence>
<gene>
    <name evidence="9 11" type="primary">coaD</name>
    <name evidence="11" type="ORF">GCM10010995_12930</name>
</gene>
<keyword evidence="2 9" id="KW-0808">Transferase</keyword>
<feature type="binding site" evidence="9">
    <location>
        <position position="73"/>
    </location>
    <ligand>
        <name>substrate</name>
    </ligand>
</feature>
<keyword evidence="5 9" id="KW-0067">ATP-binding</keyword>
<comment type="pathway">
    <text evidence="9">Cofactor biosynthesis; coenzyme A biosynthesis; CoA from (R)-pantothenate: step 4/5.</text>
</comment>
<evidence type="ECO:0000256" key="3">
    <source>
        <dbReference type="ARBA" id="ARBA00022695"/>
    </source>
</evidence>
<comment type="caution">
    <text evidence="11">The sequence shown here is derived from an EMBL/GenBank/DDBJ whole genome shotgun (WGS) entry which is preliminary data.</text>
</comment>
<dbReference type="AlphaFoldDB" id="A0A8J2Z444"/>
<feature type="binding site" evidence="9">
    <location>
        <position position="98"/>
    </location>
    <ligand>
        <name>ATP</name>
        <dbReference type="ChEBI" id="CHEBI:30616"/>
    </ligand>
</feature>
<keyword evidence="7 9" id="KW-0173">Coenzyme A biosynthesis</keyword>
<dbReference type="Pfam" id="PF01467">
    <property type="entry name" value="CTP_transf_like"/>
    <property type="match status" value="1"/>
</dbReference>
<dbReference type="NCBIfam" id="TIGR00125">
    <property type="entry name" value="cyt_tran_rel"/>
    <property type="match status" value="1"/>
</dbReference>
<dbReference type="PANTHER" id="PTHR21342:SF1">
    <property type="entry name" value="PHOSPHOPANTETHEINE ADENYLYLTRANSFERASE"/>
    <property type="match status" value="1"/>
</dbReference>
<organism evidence="11 12">
    <name type="scientific">Cysteiniphilum litorale</name>
    <dbReference type="NCBI Taxonomy" id="2056700"/>
    <lineage>
        <taxon>Bacteria</taxon>
        <taxon>Pseudomonadati</taxon>
        <taxon>Pseudomonadota</taxon>
        <taxon>Gammaproteobacteria</taxon>
        <taxon>Thiotrichales</taxon>
        <taxon>Fastidiosibacteraceae</taxon>
        <taxon>Cysteiniphilum</taxon>
    </lineage>
</organism>
<evidence type="ECO:0000256" key="2">
    <source>
        <dbReference type="ARBA" id="ARBA00022679"/>
    </source>
</evidence>
<evidence type="ECO:0000256" key="9">
    <source>
        <dbReference type="HAMAP-Rule" id="MF_00151"/>
    </source>
</evidence>
<dbReference type="CDD" id="cd02163">
    <property type="entry name" value="PPAT"/>
    <property type="match status" value="1"/>
</dbReference>
<feature type="binding site" evidence="9">
    <location>
        <position position="9"/>
    </location>
    <ligand>
        <name>substrate</name>
    </ligand>
</feature>
<name>A0A8J2Z444_9GAMM</name>
<comment type="function">
    <text evidence="9">Reversibly transfers an adenylyl group from ATP to 4'-phosphopantetheine, yielding dephospho-CoA (dPCoA) and pyrophosphate.</text>
</comment>
<comment type="similarity">
    <text evidence="9">Belongs to the bacterial CoaD family.</text>
</comment>
<dbReference type="GO" id="GO:0005524">
    <property type="term" value="F:ATP binding"/>
    <property type="evidence" value="ECO:0007669"/>
    <property type="project" value="UniProtKB-KW"/>
</dbReference>
<dbReference type="InterPro" id="IPR004821">
    <property type="entry name" value="Cyt_trans-like"/>
</dbReference>
<dbReference type="PRINTS" id="PR01020">
    <property type="entry name" value="LPSBIOSNTHSS"/>
</dbReference>
<dbReference type="GO" id="GO:0015937">
    <property type="term" value="P:coenzyme A biosynthetic process"/>
    <property type="evidence" value="ECO:0007669"/>
    <property type="project" value="UniProtKB-UniRule"/>
</dbReference>
<feature type="binding site" evidence="9">
    <location>
        <begin position="88"/>
        <end position="90"/>
    </location>
    <ligand>
        <name>ATP</name>
        <dbReference type="ChEBI" id="CHEBI:30616"/>
    </ligand>
</feature>
<evidence type="ECO:0000256" key="7">
    <source>
        <dbReference type="ARBA" id="ARBA00022993"/>
    </source>
</evidence>
<comment type="subcellular location">
    <subcellularLocation>
        <location evidence="9">Cytoplasm</location>
    </subcellularLocation>
</comment>
<dbReference type="InterPro" id="IPR001980">
    <property type="entry name" value="PPAT"/>
</dbReference>
<evidence type="ECO:0000256" key="8">
    <source>
        <dbReference type="ARBA" id="ARBA00029346"/>
    </source>
</evidence>
<dbReference type="EC" id="2.7.7.3" evidence="9"/>
<evidence type="ECO:0000256" key="5">
    <source>
        <dbReference type="ARBA" id="ARBA00022840"/>
    </source>
</evidence>
<dbReference type="NCBIfam" id="TIGR01510">
    <property type="entry name" value="coaD_prev_kdtB"/>
    <property type="match status" value="1"/>
</dbReference>
<proteinExistence type="inferred from homology"/>
<dbReference type="InterPro" id="IPR014729">
    <property type="entry name" value="Rossmann-like_a/b/a_fold"/>
</dbReference>
<reference evidence="11" key="2">
    <citation type="submission" date="2020-09" db="EMBL/GenBank/DDBJ databases">
        <authorList>
            <person name="Sun Q."/>
            <person name="Zhou Y."/>
        </authorList>
    </citation>
    <scope>NUCLEOTIDE SEQUENCE</scope>
    <source>
        <strain evidence="11">CGMCC 1.15758</strain>
    </source>
</reference>
<dbReference type="PANTHER" id="PTHR21342">
    <property type="entry name" value="PHOSPHOPANTETHEINE ADENYLYLTRANSFERASE"/>
    <property type="match status" value="1"/>
</dbReference>
<comment type="catalytic activity">
    <reaction evidence="8 9">
        <text>(R)-4'-phosphopantetheine + ATP + H(+) = 3'-dephospho-CoA + diphosphate</text>
        <dbReference type="Rhea" id="RHEA:19801"/>
        <dbReference type="ChEBI" id="CHEBI:15378"/>
        <dbReference type="ChEBI" id="CHEBI:30616"/>
        <dbReference type="ChEBI" id="CHEBI:33019"/>
        <dbReference type="ChEBI" id="CHEBI:57328"/>
        <dbReference type="ChEBI" id="CHEBI:61723"/>
        <dbReference type="EC" id="2.7.7.3"/>
    </reaction>
</comment>
<dbReference type="UniPathway" id="UPA00241">
    <property type="reaction ID" value="UER00355"/>
</dbReference>
<dbReference type="GO" id="GO:0004595">
    <property type="term" value="F:pantetheine-phosphate adenylyltransferase activity"/>
    <property type="evidence" value="ECO:0007669"/>
    <property type="project" value="UniProtKB-UniRule"/>
</dbReference>
<feature type="site" description="Transition state stabilizer" evidence="9">
    <location>
        <position position="17"/>
    </location>
</feature>
<evidence type="ECO:0000259" key="10">
    <source>
        <dbReference type="Pfam" id="PF01467"/>
    </source>
</evidence>